<dbReference type="InterPro" id="IPR010982">
    <property type="entry name" value="Lambda_DNA-bd_dom_sf"/>
</dbReference>
<keyword evidence="4" id="KW-0804">Transcription</keyword>
<dbReference type="SUPFAM" id="SSF47413">
    <property type="entry name" value="lambda repressor-like DNA-binding domains"/>
    <property type="match status" value="1"/>
</dbReference>
<dbReference type="Pfam" id="PF00356">
    <property type="entry name" value="LacI"/>
    <property type="match status" value="1"/>
</dbReference>
<dbReference type="GO" id="GO:0000976">
    <property type="term" value="F:transcription cis-regulatory region binding"/>
    <property type="evidence" value="ECO:0007669"/>
    <property type="project" value="TreeGrafter"/>
</dbReference>
<dbReference type="GO" id="GO:0003700">
    <property type="term" value="F:DNA-binding transcription factor activity"/>
    <property type="evidence" value="ECO:0007669"/>
    <property type="project" value="TreeGrafter"/>
</dbReference>
<gene>
    <name evidence="6" type="ORF">GGR20_001002</name>
</gene>
<evidence type="ECO:0000259" key="5">
    <source>
        <dbReference type="PROSITE" id="PS50932"/>
    </source>
</evidence>
<keyword evidence="1" id="KW-0678">Repressor</keyword>
<dbReference type="InterPro" id="IPR000843">
    <property type="entry name" value="HTH_LacI"/>
</dbReference>
<sequence>MASTKRLTQNDIAQLAGVSQATVSLVLNGTPDSRNRIPTETRERVEKAIRDTGYVADPVARRMVKGLNRILGVFTYEPAFPSGQADFFTPFLFGIEEAAQDKGYDLLLLTGASKERKIFGENARLRLADGCLVLGRKFDNTELARLVAGDFPFVAVGRRDDAGGPVPYVGGDYAPATAALVERARSLGHHRLAYVGLNEGAESTVDRWYGLSRSVGEGELVASIFDVGRPAGETLDILTAAGATCLFFTELADAIRVEQAARERGLSVPDDLSIVVLGNHIRADEPGRRFTSFAIPREAMARAATEMLVRRVEHDAPVEQLLLPCEPLEGDTLGAPSSNTKKTP</sequence>
<name>A0A7W6ILQ2_9HYPH</name>
<dbReference type="Pfam" id="PF13377">
    <property type="entry name" value="Peripla_BP_3"/>
    <property type="match status" value="1"/>
</dbReference>
<evidence type="ECO:0000256" key="2">
    <source>
        <dbReference type="ARBA" id="ARBA00023015"/>
    </source>
</evidence>
<dbReference type="InterPro" id="IPR028082">
    <property type="entry name" value="Peripla_BP_I"/>
</dbReference>
<dbReference type="Gene3D" id="1.10.260.40">
    <property type="entry name" value="lambda repressor-like DNA-binding domains"/>
    <property type="match status" value="1"/>
</dbReference>
<dbReference type="RefSeq" id="WP_183310131.1">
    <property type="nucleotide sequence ID" value="NZ_JACIEW010000002.1"/>
</dbReference>
<dbReference type="Gene3D" id="3.40.50.2300">
    <property type="match status" value="2"/>
</dbReference>
<dbReference type="PANTHER" id="PTHR30146">
    <property type="entry name" value="LACI-RELATED TRANSCRIPTIONAL REPRESSOR"/>
    <property type="match status" value="1"/>
</dbReference>
<dbReference type="CDD" id="cd06267">
    <property type="entry name" value="PBP1_LacI_sugar_binding-like"/>
    <property type="match status" value="1"/>
</dbReference>
<dbReference type="InterPro" id="IPR046335">
    <property type="entry name" value="LacI/GalR-like_sensor"/>
</dbReference>
<dbReference type="Proteomes" id="UP000547011">
    <property type="component" value="Unassembled WGS sequence"/>
</dbReference>
<dbReference type="EMBL" id="JACIEW010000002">
    <property type="protein sequence ID" value="MBB4051366.1"/>
    <property type="molecule type" value="Genomic_DNA"/>
</dbReference>
<dbReference type="CDD" id="cd01392">
    <property type="entry name" value="HTH_LacI"/>
    <property type="match status" value="1"/>
</dbReference>
<reference evidence="6 7" key="1">
    <citation type="submission" date="2020-08" db="EMBL/GenBank/DDBJ databases">
        <title>Genomic Encyclopedia of Type Strains, Phase IV (KMG-IV): sequencing the most valuable type-strain genomes for metagenomic binning, comparative biology and taxonomic classification.</title>
        <authorList>
            <person name="Goeker M."/>
        </authorList>
    </citation>
    <scope>NUCLEOTIDE SEQUENCE [LARGE SCALE GENOMIC DNA]</scope>
    <source>
        <strain evidence="6 7">DSM 23447</strain>
    </source>
</reference>
<protein>
    <submittedName>
        <fullName evidence="6">DNA-binding LacI/PurR family transcriptional regulator</fullName>
    </submittedName>
</protein>
<evidence type="ECO:0000256" key="3">
    <source>
        <dbReference type="ARBA" id="ARBA00023125"/>
    </source>
</evidence>
<keyword evidence="3 6" id="KW-0238">DNA-binding</keyword>
<comment type="caution">
    <text evidence="6">The sequence shown here is derived from an EMBL/GenBank/DDBJ whole genome shotgun (WGS) entry which is preliminary data.</text>
</comment>
<dbReference type="AlphaFoldDB" id="A0A7W6ILQ2"/>
<dbReference type="PROSITE" id="PS50932">
    <property type="entry name" value="HTH_LACI_2"/>
    <property type="match status" value="1"/>
</dbReference>
<organism evidence="6 7">
    <name type="scientific">Devosia subaequoris</name>
    <dbReference type="NCBI Taxonomy" id="395930"/>
    <lineage>
        <taxon>Bacteria</taxon>
        <taxon>Pseudomonadati</taxon>
        <taxon>Pseudomonadota</taxon>
        <taxon>Alphaproteobacteria</taxon>
        <taxon>Hyphomicrobiales</taxon>
        <taxon>Devosiaceae</taxon>
        <taxon>Devosia</taxon>
    </lineage>
</organism>
<dbReference type="SUPFAM" id="SSF53822">
    <property type="entry name" value="Periplasmic binding protein-like I"/>
    <property type="match status" value="1"/>
</dbReference>
<evidence type="ECO:0000256" key="1">
    <source>
        <dbReference type="ARBA" id="ARBA00022491"/>
    </source>
</evidence>
<evidence type="ECO:0000313" key="7">
    <source>
        <dbReference type="Proteomes" id="UP000547011"/>
    </source>
</evidence>
<feature type="domain" description="HTH lacI-type" evidence="5">
    <location>
        <begin position="7"/>
        <end position="65"/>
    </location>
</feature>
<evidence type="ECO:0000256" key="4">
    <source>
        <dbReference type="ARBA" id="ARBA00023163"/>
    </source>
</evidence>
<dbReference type="SMART" id="SM00354">
    <property type="entry name" value="HTH_LACI"/>
    <property type="match status" value="1"/>
</dbReference>
<accession>A0A7W6ILQ2</accession>
<dbReference type="PANTHER" id="PTHR30146:SF148">
    <property type="entry name" value="HTH-TYPE TRANSCRIPTIONAL REPRESSOR PURR-RELATED"/>
    <property type="match status" value="1"/>
</dbReference>
<proteinExistence type="predicted"/>
<evidence type="ECO:0000313" key="6">
    <source>
        <dbReference type="EMBL" id="MBB4051366.1"/>
    </source>
</evidence>
<keyword evidence="2" id="KW-0805">Transcription regulation</keyword>
<keyword evidence="7" id="KW-1185">Reference proteome</keyword>